<protein>
    <submittedName>
        <fullName evidence="2">Uncharacterized protein</fullName>
    </submittedName>
</protein>
<feature type="region of interest" description="Disordered" evidence="1">
    <location>
        <begin position="39"/>
        <end position="70"/>
    </location>
</feature>
<evidence type="ECO:0000256" key="1">
    <source>
        <dbReference type="SAM" id="MobiDB-lite"/>
    </source>
</evidence>
<dbReference type="AlphaFoldDB" id="A0A375J6J3"/>
<feature type="compositionally biased region" description="Basic and acidic residues" evidence="1">
    <location>
        <begin position="61"/>
        <end position="70"/>
    </location>
</feature>
<reference evidence="2 3" key="1">
    <citation type="submission" date="2018-01" db="EMBL/GenBank/DDBJ databases">
        <authorList>
            <person name="Gaut B.S."/>
            <person name="Morton B.R."/>
            <person name="Clegg M.T."/>
            <person name="Duvall M.R."/>
        </authorList>
    </citation>
    <scope>NUCLEOTIDE SEQUENCE [LARGE SCALE GENOMIC DNA]</scope>
    <source>
        <strain evidence="2">Cupriavidus taiwanensis cmp 52</strain>
    </source>
</reference>
<sequence length="70" mass="7946">MLSQKHEAGVAVACYLLREDIRTDRRRRLALVRCLARRAARGPAPTARPLPWPHGLPPDRVNADLPDRQQ</sequence>
<accession>A0A375J6J3</accession>
<name>A0A375J6J3_9BURK</name>
<dbReference type="EMBL" id="OVTA01000032">
    <property type="protein sequence ID" value="SPR99593.1"/>
    <property type="molecule type" value="Genomic_DNA"/>
</dbReference>
<evidence type="ECO:0000313" key="2">
    <source>
        <dbReference type="EMBL" id="SPR99593.1"/>
    </source>
</evidence>
<feature type="compositionally biased region" description="Pro residues" evidence="1">
    <location>
        <begin position="46"/>
        <end position="56"/>
    </location>
</feature>
<gene>
    <name evidence="2" type="ORF">CBM2634_B10043</name>
</gene>
<evidence type="ECO:0000313" key="3">
    <source>
        <dbReference type="Proteomes" id="UP000256805"/>
    </source>
</evidence>
<organism evidence="2 3">
    <name type="scientific">Cupriavidus taiwanensis</name>
    <dbReference type="NCBI Taxonomy" id="164546"/>
    <lineage>
        <taxon>Bacteria</taxon>
        <taxon>Pseudomonadati</taxon>
        <taxon>Pseudomonadota</taxon>
        <taxon>Betaproteobacteria</taxon>
        <taxon>Burkholderiales</taxon>
        <taxon>Burkholderiaceae</taxon>
        <taxon>Cupriavidus</taxon>
    </lineage>
</organism>
<proteinExistence type="predicted"/>
<dbReference type="Proteomes" id="UP000256805">
    <property type="component" value="Unassembled WGS sequence"/>
</dbReference>